<dbReference type="AlphaFoldDB" id="A0A7X1KZJ6"/>
<accession>A0A7X1KZJ6</accession>
<comment type="caution">
    <text evidence="1">The sequence shown here is derived from an EMBL/GenBank/DDBJ whole genome shotgun (WGS) entry which is preliminary data.</text>
</comment>
<keyword evidence="2" id="KW-1185">Reference proteome</keyword>
<organism evidence="1 2">
    <name type="scientific">Pseudomonas kielensis</name>
    <dbReference type="NCBI Taxonomy" id="2762577"/>
    <lineage>
        <taxon>Bacteria</taxon>
        <taxon>Pseudomonadati</taxon>
        <taxon>Pseudomonadota</taxon>
        <taxon>Gammaproteobacteria</taxon>
        <taxon>Pseudomonadales</taxon>
        <taxon>Pseudomonadaceae</taxon>
        <taxon>Pseudomonas</taxon>
    </lineage>
</organism>
<sequence>MAAKPLKHTDVALGNLMTYSACSEALEGMEMCASNVIGGGKAFFSGKQTVFTATAQKKYSAIQAKMQRMAERLSDDEESAMPDVPQRQQLLSSMAPNSDCQEVLGIASLPSSPDDPENMMAATRKALIAALQQLHPELQWGEYPLGDYDQYAEVDAPEILVCFSNEEVQLDEGLVDPYSTMMGELCDPSQWGLSEHAAQLIQAHNRVFMANYPGSMVRASTNLDCRYKAIPRVLPHGH</sequence>
<evidence type="ECO:0000313" key="1">
    <source>
        <dbReference type="EMBL" id="MBC2692708.1"/>
    </source>
</evidence>
<dbReference type="EMBL" id="JACMYG010000031">
    <property type="protein sequence ID" value="MBC2692708.1"/>
    <property type="molecule type" value="Genomic_DNA"/>
</dbReference>
<protein>
    <submittedName>
        <fullName evidence="1">Uncharacterized protein</fullName>
    </submittedName>
</protein>
<evidence type="ECO:0000313" key="2">
    <source>
        <dbReference type="Proteomes" id="UP000526003"/>
    </source>
</evidence>
<dbReference type="RefSeq" id="WP_185818981.1">
    <property type="nucleotide sequence ID" value="NZ_JACMYG010000031.1"/>
</dbReference>
<name>A0A7X1KZJ6_9PSED</name>
<proteinExistence type="predicted"/>
<dbReference type="Proteomes" id="UP000526003">
    <property type="component" value="Unassembled WGS sequence"/>
</dbReference>
<gene>
    <name evidence="1" type="ORF">H7995_23240</name>
</gene>
<reference evidence="1 2" key="1">
    <citation type="submission" date="2020-08" db="EMBL/GenBank/DDBJ databases">
        <title>Pseudomonas sp. nov.</title>
        <authorList>
            <person name="Gieschler S."/>
            <person name="Fiedler G."/>
            <person name="Brinks E."/>
            <person name="Boehnlein C."/>
            <person name="Franz C.M.A.P."/>
            <person name="Kabisch J."/>
        </authorList>
    </citation>
    <scope>NUCLEOTIDE SEQUENCE [LARGE SCALE GENOMIC DNA]</scope>
    <source>
        <strain evidence="1 2">MBT-1</strain>
    </source>
</reference>